<keyword evidence="13" id="KW-0413">Isomerase</keyword>
<dbReference type="InterPro" id="IPR049577">
    <property type="entry name" value="GMPP_N"/>
</dbReference>
<evidence type="ECO:0000313" key="14">
    <source>
        <dbReference type="Proteomes" id="UP000054422"/>
    </source>
</evidence>
<dbReference type="GO" id="GO:0005525">
    <property type="term" value="F:GTP binding"/>
    <property type="evidence" value="ECO:0007669"/>
    <property type="project" value="UniProtKB-KW"/>
</dbReference>
<dbReference type="PANTHER" id="PTHR46390:SF1">
    <property type="entry name" value="MANNOSE-1-PHOSPHATE GUANYLYLTRANSFERASE"/>
    <property type="match status" value="1"/>
</dbReference>
<dbReference type="Pfam" id="PF22640">
    <property type="entry name" value="ManC_GMP_beta-helix"/>
    <property type="match status" value="1"/>
</dbReference>
<dbReference type="InterPro" id="IPR006375">
    <property type="entry name" value="Man1P_GuaTrfase/Man6P_Isoase"/>
</dbReference>
<dbReference type="InterPro" id="IPR011051">
    <property type="entry name" value="RmlC_Cupin_sf"/>
</dbReference>
<dbReference type="NCBIfam" id="TIGR01479">
    <property type="entry name" value="GMP_PMI"/>
    <property type="match status" value="1"/>
</dbReference>
<dbReference type="GO" id="GO:0016853">
    <property type="term" value="F:isomerase activity"/>
    <property type="evidence" value="ECO:0007669"/>
    <property type="project" value="UniProtKB-KW"/>
</dbReference>
<evidence type="ECO:0000256" key="5">
    <source>
        <dbReference type="ARBA" id="ARBA00022695"/>
    </source>
</evidence>
<dbReference type="Gene3D" id="2.60.120.10">
    <property type="entry name" value="Jelly Rolls"/>
    <property type="match status" value="1"/>
</dbReference>
<gene>
    <name evidence="13" type="ORF">EP47_03750</name>
</gene>
<keyword evidence="5" id="KW-0548">Nucleotidyltransferase</keyword>
<name>A0A0A2SWD0_9GAMM</name>
<keyword evidence="6" id="KW-0547">Nucleotide-binding</keyword>
<dbReference type="GO" id="GO:0000271">
    <property type="term" value="P:polysaccharide biosynthetic process"/>
    <property type="evidence" value="ECO:0007669"/>
    <property type="project" value="InterPro"/>
</dbReference>
<sequence length="479" mass="53779">MTTTLFPIILAGGSGTRLWPLSRQNFPKQFLKLNGELSLIQQTMNRTIRLPSSQTIIVSNDAHYFICQDQLQNFKAQTTYLLEPCARNTAPAIASAAHFLANTAGEDAVMLVLPSDHWISDDDIWLNAMLTGGQFALQNNAIVTFGIKPDSPKTGYGYIEGGRSLTNEVKQVVSFREKPDSQTAAQFISNGNYFWNSGMFICRAGVYLEELKRFEAQIFQFSKQALSHAQHHHDFLRLDLDYFSQCKEESIDYAIMEKTDKAVVIPLSMPWSDLGCWTAVADANKQDEHGNTLVGNVIAQDSRNCLINSEHLLVTTVGIQDQIIVATSDAVLVADKRYSQQVKDLVSSLRKDHLHLTQDHQRVPRPWGYYEVLAEGASFKVKRLMVKAGAKLSLQTHQHRAEHWVVVAGEAEVVNGNNTFRLSKNRSTYIPQNTLHRLSNPTQEPLFVIEVQSGAYLGEDDIKRFDDMYLRSGVELAEA</sequence>
<reference evidence="13 14" key="1">
    <citation type="submission" date="2014-05" db="EMBL/GenBank/DDBJ databases">
        <authorList>
            <person name="Rizzardi K."/>
            <person name="Winiecka-Krusnell J."/>
            <person name="Ramliden M."/>
            <person name="Alm E."/>
            <person name="Andersson S."/>
            <person name="Byfors S."/>
        </authorList>
    </citation>
    <scope>NUCLEOTIDE SEQUENCE [LARGE SCALE GENOMIC DNA]</scope>
    <source>
        <strain evidence="13 14">LEGN</strain>
    </source>
</reference>
<evidence type="ECO:0000256" key="6">
    <source>
        <dbReference type="ARBA" id="ARBA00022741"/>
    </source>
</evidence>
<dbReference type="CDD" id="cd02213">
    <property type="entry name" value="cupin_PMI_typeII_C"/>
    <property type="match status" value="1"/>
</dbReference>
<evidence type="ECO:0000256" key="8">
    <source>
        <dbReference type="ARBA" id="ARBA00047343"/>
    </source>
</evidence>
<dbReference type="GO" id="GO:0009298">
    <property type="term" value="P:GDP-mannose biosynthetic process"/>
    <property type="evidence" value="ECO:0007669"/>
    <property type="project" value="UniProtKB-UniPathway"/>
</dbReference>
<feature type="domain" description="MannoseP isomerase/GMP-like beta-helix" evidence="12">
    <location>
        <begin position="295"/>
        <end position="349"/>
    </location>
</feature>
<protein>
    <recommendedName>
        <fullName evidence="3">mannose-1-phosphate guanylyltransferase</fullName>
        <ecNumber evidence="3">2.7.7.13</ecNumber>
    </recommendedName>
</protein>
<evidence type="ECO:0000256" key="7">
    <source>
        <dbReference type="ARBA" id="ARBA00023134"/>
    </source>
</evidence>
<dbReference type="InterPro" id="IPR029044">
    <property type="entry name" value="Nucleotide-diphossugar_trans"/>
</dbReference>
<dbReference type="EC" id="2.7.7.13" evidence="3"/>
<dbReference type="CDD" id="cd02509">
    <property type="entry name" value="GDP-M1P_Guanylyltransferase"/>
    <property type="match status" value="1"/>
</dbReference>
<evidence type="ECO:0000256" key="9">
    <source>
        <dbReference type="RuleBase" id="RU004190"/>
    </source>
</evidence>
<dbReference type="InterPro" id="IPR001538">
    <property type="entry name" value="Man6P_isomerase-2_C"/>
</dbReference>
<proteinExistence type="inferred from homology"/>
<comment type="similarity">
    <text evidence="2 9">Belongs to the mannose-6-phosphate isomerase type 2 family.</text>
</comment>
<evidence type="ECO:0000259" key="10">
    <source>
        <dbReference type="Pfam" id="PF00483"/>
    </source>
</evidence>
<dbReference type="EMBL" id="JNCF01000006">
    <property type="protein sequence ID" value="KGP64046.1"/>
    <property type="molecule type" value="Genomic_DNA"/>
</dbReference>
<dbReference type="STRING" id="1498499.EP47_03750"/>
<dbReference type="InterPro" id="IPR005835">
    <property type="entry name" value="NTP_transferase_dom"/>
</dbReference>
<dbReference type="AlphaFoldDB" id="A0A0A2SWD0"/>
<organism evidence="13 14">
    <name type="scientific">Legionella norrlandica</name>
    <dbReference type="NCBI Taxonomy" id="1498499"/>
    <lineage>
        <taxon>Bacteria</taxon>
        <taxon>Pseudomonadati</taxon>
        <taxon>Pseudomonadota</taxon>
        <taxon>Gammaproteobacteria</taxon>
        <taxon>Legionellales</taxon>
        <taxon>Legionellaceae</taxon>
        <taxon>Legionella</taxon>
    </lineage>
</organism>
<accession>A0A0A2SWD0</accession>
<evidence type="ECO:0000259" key="11">
    <source>
        <dbReference type="Pfam" id="PF01050"/>
    </source>
</evidence>
<dbReference type="SUPFAM" id="SSF51182">
    <property type="entry name" value="RmlC-like cupins"/>
    <property type="match status" value="1"/>
</dbReference>
<dbReference type="FunFam" id="3.90.550.10:FF:000046">
    <property type="entry name" value="Mannose-1-phosphate guanylyltransferase (GDP)"/>
    <property type="match status" value="1"/>
</dbReference>
<keyword evidence="7" id="KW-0342">GTP-binding</keyword>
<dbReference type="Pfam" id="PF01050">
    <property type="entry name" value="MannoseP_isomer"/>
    <property type="match status" value="1"/>
</dbReference>
<dbReference type="InterPro" id="IPR054566">
    <property type="entry name" value="ManC/GMP-like_b-helix"/>
</dbReference>
<keyword evidence="14" id="KW-1185">Reference proteome</keyword>
<dbReference type="OrthoDB" id="9806359at2"/>
<evidence type="ECO:0000256" key="1">
    <source>
        <dbReference type="ARBA" id="ARBA00004823"/>
    </source>
</evidence>
<dbReference type="RefSeq" id="WP_035887434.1">
    <property type="nucleotide sequence ID" value="NZ_JNCF01000006.1"/>
</dbReference>
<evidence type="ECO:0000256" key="3">
    <source>
        <dbReference type="ARBA" id="ARBA00012387"/>
    </source>
</evidence>
<dbReference type="Gene3D" id="3.90.550.10">
    <property type="entry name" value="Spore Coat Polysaccharide Biosynthesis Protein SpsA, Chain A"/>
    <property type="match status" value="1"/>
</dbReference>
<evidence type="ECO:0000259" key="12">
    <source>
        <dbReference type="Pfam" id="PF22640"/>
    </source>
</evidence>
<keyword evidence="4" id="KW-0808">Transferase</keyword>
<feature type="domain" description="Mannose-6-phosphate isomerase type II C-terminal" evidence="11">
    <location>
        <begin position="356"/>
        <end position="467"/>
    </location>
</feature>
<dbReference type="UniPathway" id="UPA00126">
    <property type="reaction ID" value="UER00930"/>
</dbReference>
<dbReference type="Pfam" id="PF00483">
    <property type="entry name" value="NTP_transferase"/>
    <property type="match status" value="1"/>
</dbReference>
<evidence type="ECO:0000256" key="4">
    <source>
        <dbReference type="ARBA" id="ARBA00022679"/>
    </source>
</evidence>
<evidence type="ECO:0000256" key="2">
    <source>
        <dbReference type="ARBA" id="ARBA00006115"/>
    </source>
</evidence>
<dbReference type="GO" id="GO:0004475">
    <property type="term" value="F:mannose-1-phosphate guanylyltransferase (GTP) activity"/>
    <property type="evidence" value="ECO:0007669"/>
    <property type="project" value="UniProtKB-EC"/>
</dbReference>
<dbReference type="SUPFAM" id="SSF53448">
    <property type="entry name" value="Nucleotide-diphospho-sugar transferases"/>
    <property type="match status" value="1"/>
</dbReference>
<dbReference type="Proteomes" id="UP000054422">
    <property type="component" value="Unassembled WGS sequence"/>
</dbReference>
<dbReference type="FunFam" id="2.60.120.10:FF:000032">
    <property type="entry name" value="Mannose-1-phosphate guanylyltransferase/mannose-6-phosphate isomerase"/>
    <property type="match status" value="1"/>
</dbReference>
<evidence type="ECO:0000313" key="13">
    <source>
        <dbReference type="EMBL" id="KGP64046.1"/>
    </source>
</evidence>
<dbReference type="InterPro" id="IPR051161">
    <property type="entry name" value="Mannose-6P_isomerase_type2"/>
</dbReference>
<comment type="pathway">
    <text evidence="1">Nucleotide-sugar biosynthesis; GDP-alpha-D-mannose biosynthesis; GDP-alpha-D-mannose from alpha-D-mannose 1-phosphate (GTP route): step 1/1.</text>
</comment>
<comment type="caution">
    <text evidence="13">The sequence shown here is derived from an EMBL/GenBank/DDBJ whole genome shotgun (WGS) entry which is preliminary data.</text>
</comment>
<dbReference type="PANTHER" id="PTHR46390">
    <property type="entry name" value="MANNOSE-1-PHOSPHATE GUANYLYLTRANSFERASE"/>
    <property type="match status" value="1"/>
</dbReference>
<feature type="domain" description="Nucleotidyl transferase" evidence="10">
    <location>
        <begin position="7"/>
        <end position="288"/>
    </location>
</feature>
<dbReference type="InterPro" id="IPR014710">
    <property type="entry name" value="RmlC-like_jellyroll"/>
</dbReference>
<comment type="catalytic activity">
    <reaction evidence="8">
        <text>alpha-D-mannose 1-phosphate + GTP + H(+) = GDP-alpha-D-mannose + diphosphate</text>
        <dbReference type="Rhea" id="RHEA:15229"/>
        <dbReference type="ChEBI" id="CHEBI:15378"/>
        <dbReference type="ChEBI" id="CHEBI:33019"/>
        <dbReference type="ChEBI" id="CHEBI:37565"/>
        <dbReference type="ChEBI" id="CHEBI:57527"/>
        <dbReference type="ChEBI" id="CHEBI:58409"/>
        <dbReference type="EC" id="2.7.7.13"/>
    </reaction>
</comment>